<dbReference type="PANTHER" id="PTHR30055">
    <property type="entry name" value="HTH-TYPE TRANSCRIPTIONAL REGULATOR RUTR"/>
    <property type="match status" value="1"/>
</dbReference>
<keyword evidence="7" id="KW-1185">Reference proteome</keyword>
<evidence type="ECO:0000259" key="5">
    <source>
        <dbReference type="PROSITE" id="PS50977"/>
    </source>
</evidence>
<dbReference type="GO" id="GO:0003700">
    <property type="term" value="F:DNA-binding transcription factor activity"/>
    <property type="evidence" value="ECO:0007669"/>
    <property type="project" value="TreeGrafter"/>
</dbReference>
<proteinExistence type="predicted"/>
<dbReference type="InterPro" id="IPR001647">
    <property type="entry name" value="HTH_TetR"/>
</dbReference>
<dbReference type="InterPro" id="IPR009057">
    <property type="entry name" value="Homeodomain-like_sf"/>
</dbReference>
<dbReference type="EMBL" id="BSFP01000009">
    <property type="protein sequence ID" value="GLL00650.1"/>
    <property type="molecule type" value="Genomic_DNA"/>
</dbReference>
<evidence type="ECO:0000256" key="1">
    <source>
        <dbReference type="ARBA" id="ARBA00023015"/>
    </source>
</evidence>
<dbReference type="Gene3D" id="1.10.357.10">
    <property type="entry name" value="Tetracycline Repressor, domain 2"/>
    <property type="match status" value="1"/>
</dbReference>
<dbReference type="Pfam" id="PF00440">
    <property type="entry name" value="TetR_N"/>
    <property type="match status" value="1"/>
</dbReference>
<dbReference type="SUPFAM" id="SSF48498">
    <property type="entry name" value="Tetracyclin repressor-like, C-terminal domain"/>
    <property type="match status" value="1"/>
</dbReference>
<dbReference type="Pfam" id="PF17754">
    <property type="entry name" value="TetR_C_14"/>
    <property type="match status" value="1"/>
</dbReference>
<reference evidence="6" key="2">
    <citation type="submission" date="2023-01" db="EMBL/GenBank/DDBJ databases">
        <authorList>
            <person name="Sun Q."/>
            <person name="Evtushenko L."/>
        </authorList>
    </citation>
    <scope>NUCLEOTIDE SEQUENCE</scope>
    <source>
        <strain evidence="6">VKM Ac-1321</strain>
    </source>
</reference>
<reference evidence="6" key="1">
    <citation type="journal article" date="2014" name="Int. J. Syst. Evol. Microbiol.">
        <title>Complete genome sequence of Corynebacterium casei LMG S-19264T (=DSM 44701T), isolated from a smear-ripened cheese.</title>
        <authorList>
            <consortium name="US DOE Joint Genome Institute (JGI-PGF)"/>
            <person name="Walter F."/>
            <person name="Albersmeier A."/>
            <person name="Kalinowski J."/>
            <person name="Ruckert C."/>
        </authorList>
    </citation>
    <scope>NUCLEOTIDE SEQUENCE</scope>
    <source>
        <strain evidence="6">VKM Ac-1321</strain>
    </source>
</reference>
<comment type="caution">
    <text evidence="6">The sequence shown here is derived from an EMBL/GenBank/DDBJ whole genome shotgun (WGS) entry which is preliminary data.</text>
</comment>
<keyword evidence="3" id="KW-0804">Transcription</keyword>
<dbReference type="GO" id="GO:0000976">
    <property type="term" value="F:transcription cis-regulatory region binding"/>
    <property type="evidence" value="ECO:0007669"/>
    <property type="project" value="TreeGrafter"/>
</dbReference>
<evidence type="ECO:0000256" key="4">
    <source>
        <dbReference type="PROSITE-ProRule" id="PRU00335"/>
    </source>
</evidence>
<organism evidence="6 7">
    <name type="scientific">Dactylosporangium matsuzakiense</name>
    <dbReference type="NCBI Taxonomy" id="53360"/>
    <lineage>
        <taxon>Bacteria</taxon>
        <taxon>Bacillati</taxon>
        <taxon>Actinomycetota</taxon>
        <taxon>Actinomycetes</taxon>
        <taxon>Micromonosporales</taxon>
        <taxon>Micromonosporaceae</taxon>
        <taxon>Dactylosporangium</taxon>
    </lineage>
</organism>
<dbReference type="Proteomes" id="UP001143480">
    <property type="component" value="Unassembled WGS sequence"/>
</dbReference>
<dbReference type="PRINTS" id="PR00455">
    <property type="entry name" value="HTHTETR"/>
</dbReference>
<feature type="domain" description="HTH tetR-type" evidence="5">
    <location>
        <begin position="18"/>
        <end position="78"/>
    </location>
</feature>
<sequence length="204" mass="22630">MARMVDERPPTLAERKRQLVSEDLREVALQLLAAKGYEETTVDDIVAAAGMSRRTFHRYYASKEDVVIQLLADLGAQMRTELAGRPPAEPPAVALRHAVSVAVNFCADHHDPVKTLAVVRLIQRTPALRARTLERQSRWQADLAEVLAERLGLPADDLYPDLATRMALAAFDAAMERWALSDGAADPRALTERAFALLEPALRR</sequence>
<dbReference type="SUPFAM" id="SSF46689">
    <property type="entry name" value="Homeodomain-like"/>
    <property type="match status" value="1"/>
</dbReference>
<dbReference type="PANTHER" id="PTHR30055:SF238">
    <property type="entry name" value="MYCOFACTOCIN BIOSYNTHESIS TRANSCRIPTIONAL REGULATOR MFTR-RELATED"/>
    <property type="match status" value="1"/>
</dbReference>
<dbReference type="InterPro" id="IPR050109">
    <property type="entry name" value="HTH-type_TetR-like_transc_reg"/>
</dbReference>
<protein>
    <submittedName>
        <fullName evidence="6">TetR family transcriptional regulator</fullName>
    </submittedName>
</protein>
<name>A0A9W6KIF3_9ACTN</name>
<keyword evidence="1" id="KW-0805">Transcription regulation</keyword>
<evidence type="ECO:0000256" key="2">
    <source>
        <dbReference type="ARBA" id="ARBA00023125"/>
    </source>
</evidence>
<dbReference type="AlphaFoldDB" id="A0A9W6KIF3"/>
<evidence type="ECO:0000256" key="3">
    <source>
        <dbReference type="ARBA" id="ARBA00023163"/>
    </source>
</evidence>
<gene>
    <name evidence="6" type="ORF">GCM10017581_023910</name>
</gene>
<dbReference type="InterPro" id="IPR036271">
    <property type="entry name" value="Tet_transcr_reg_TetR-rel_C_sf"/>
</dbReference>
<dbReference type="Gene3D" id="1.10.10.60">
    <property type="entry name" value="Homeodomain-like"/>
    <property type="match status" value="1"/>
</dbReference>
<dbReference type="InterPro" id="IPR041347">
    <property type="entry name" value="MftR_C"/>
</dbReference>
<accession>A0A9W6KIF3</accession>
<evidence type="ECO:0000313" key="6">
    <source>
        <dbReference type="EMBL" id="GLL00650.1"/>
    </source>
</evidence>
<feature type="DNA-binding region" description="H-T-H motif" evidence="4">
    <location>
        <begin position="41"/>
        <end position="60"/>
    </location>
</feature>
<keyword evidence="2 4" id="KW-0238">DNA-binding</keyword>
<evidence type="ECO:0000313" key="7">
    <source>
        <dbReference type="Proteomes" id="UP001143480"/>
    </source>
</evidence>
<dbReference type="PROSITE" id="PS50977">
    <property type="entry name" value="HTH_TETR_2"/>
    <property type="match status" value="1"/>
</dbReference>